<keyword evidence="4" id="KW-0653">Protein transport</keyword>
<proteinExistence type="inferred from homology"/>
<dbReference type="Pfam" id="PF03911">
    <property type="entry name" value="Sec61_beta"/>
    <property type="match status" value="1"/>
</dbReference>
<evidence type="ECO:0000256" key="1">
    <source>
        <dbReference type="ARBA" id="ARBA00006103"/>
    </source>
</evidence>
<sequence length="422" mass="47024">MPQRGSLHKPHHNLRERPLACISLKIYGTTKTNYIDMENMHSPLSFHSTHHMEEFWKKQILPGGATLGGHVVPLDRLLKDQVVDLRGKPGGDTCKGRLAREEEGILWSMEGWFPRGDFQVAGERARESLKPWRAGVKYLADADLVTADSVIQHWECAHYVKRRRPNGSQKRVSSGVVGFGRDISGLFKQTITVGKRVRTETNTTVGAVSVSSHTMELAFMKLSESSYVTTRMLVIGAGTMEKLVIKRLTAKGCTKMVIVNQSKGKSCRYHRGEHKGLPTELDHSWCWFLHSLDADDDSDGFGSGSSGSNLLRFYTDDPPGLKITPMVVLVTSLCFIGFVIALHVFGEIYRHRIWWSGLIKDLFNVFSNTVTYLSVLDLFLTEHLEVSTELGDYGGSSGSRHSGTQLLETFSPHWSTCLGSAA</sequence>
<evidence type="ECO:0000256" key="2">
    <source>
        <dbReference type="ARBA" id="ARBA00022448"/>
    </source>
</evidence>
<dbReference type="Pfam" id="PF01488">
    <property type="entry name" value="Shikimate_DH"/>
    <property type="match status" value="1"/>
</dbReference>
<dbReference type="InterPro" id="IPR016482">
    <property type="entry name" value="SecG/Sec61-beta/Sbh"/>
</dbReference>
<keyword evidence="6" id="KW-0811">Translocation</keyword>
<accession>A5C5T6</accession>
<dbReference type="Gene3D" id="3.40.50.720">
    <property type="entry name" value="NAD(P)-binding Rossmann-like Domain"/>
    <property type="match status" value="1"/>
</dbReference>
<evidence type="ECO:0000256" key="8">
    <source>
        <dbReference type="ARBA" id="ARBA00037847"/>
    </source>
</evidence>
<dbReference type="GO" id="GO:0015031">
    <property type="term" value="P:protein transport"/>
    <property type="evidence" value="ECO:0007669"/>
    <property type="project" value="UniProtKB-KW"/>
</dbReference>
<evidence type="ECO:0000256" key="5">
    <source>
        <dbReference type="ARBA" id="ARBA00022989"/>
    </source>
</evidence>
<reference evidence="11" key="1">
    <citation type="journal article" date="2007" name="PLoS ONE">
        <title>The first genome sequence of an elite grapevine cultivar (Pinot noir Vitis vinifera L.): coping with a highly heterozygous genome.</title>
        <authorList>
            <person name="Velasco R."/>
            <person name="Zharkikh A."/>
            <person name="Troggio M."/>
            <person name="Cartwright D.A."/>
            <person name="Cestaro A."/>
            <person name="Pruss D."/>
            <person name="Pindo M."/>
            <person name="FitzGerald L.M."/>
            <person name="Vezzulli S."/>
            <person name="Reid J."/>
            <person name="Malacarne G."/>
            <person name="Iliev D."/>
            <person name="Coppola G."/>
            <person name="Wardell B."/>
            <person name="Micheletti D."/>
            <person name="Macalma T."/>
            <person name="Facci M."/>
            <person name="Mitchell J.T."/>
            <person name="Perazzolli M."/>
            <person name="Eldredge G."/>
            <person name="Gatto P."/>
            <person name="Oyzerski R."/>
            <person name="Moretto M."/>
            <person name="Gutin N."/>
            <person name="Stefanini M."/>
            <person name="Chen Y."/>
            <person name="Segala C."/>
            <person name="Davenport C."/>
            <person name="Dematte L."/>
            <person name="Mraz A."/>
            <person name="Battilana J."/>
            <person name="Stormo K."/>
            <person name="Costa F."/>
            <person name="Tao Q."/>
            <person name="Si-Ammour A."/>
            <person name="Harkins T."/>
            <person name="Lackey A."/>
            <person name="Perbost C."/>
            <person name="Taillon B."/>
            <person name="Stella A."/>
            <person name="Solovyev V."/>
            <person name="Fawcett J.A."/>
            <person name="Sterck L."/>
            <person name="Vandepoele K."/>
            <person name="Grando S.M."/>
            <person name="Toppo S."/>
            <person name="Moser C."/>
            <person name="Lanchbury J."/>
            <person name="Bogden R."/>
            <person name="Skolnick M."/>
            <person name="Sgaramella V."/>
            <person name="Bhatnagar S.K."/>
            <person name="Fontana P."/>
            <person name="Gutin A."/>
            <person name="Van de Peer Y."/>
            <person name="Salamini F."/>
            <person name="Viola R."/>
        </authorList>
    </citation>
    <scope>NUCLEOTIDE SEQUENCE</scope>
</reference>
<feature type="transmembrane region" description="Helical" evidence="9">
    <location>
        <begin position="323"/>
        <end position="345"/>
    </location>
</feature>
<protein>
    <recommendedName>
        <fullName evidence="10">Quinate/shikimate 5-dehydrogenase/glutamyl-tRNA reductase domain-containing protein</fullName>
    </recommendedName>
</protein>
<evidence type="ECO:0000256" key="7">
    <source>
        <dbReference type="ARBA" id="ARBA00023136"/>
    </source>
</evidence>
<evidence type="ECO:0000313" key="11">
    <source>
        <dbReference type="EMBL" id="CAN70909.1"/>
    </source>
</evidence>
<dbReference type="PANTHER" id="PTHR43120:SF1">
    <property type="entry name" value="GLUTAMYL-TRNA REDUCTASE 1, CHLOROPLASTIC"/>
    <property type="match status" value="1"/>
</dbReference>
<dbReference type="ExpressionAtlas" id="A5C5T6">
    <property type="expression patterns" value="baseline and differential"/>
</dbReference>
<organism evidence="11">
    <name type="scientific">Vitis vinifera</name>
    <name type="common">Grape</name>
    <dbReference type="NCBI Taxonomy" id="29760"/>
    <lineage>
        <taxon>Eukaryota</taxon>
        <taxon>Viridiplantae</taxon>
        <taxon>Streptophyta</taxon>
        <taxon>Embryophyta</taxon>
        <taxon>Tracheophyta</taxon>
        <taxon>Spermatophyta</taxon>
        <taxon>Magnoliopsida</taxon>
        <taxon>eudicotyledons</taxon>
        <taxon>Gunneridae</taxon>
        <taxon>Pentapetalae</taxon>
        <taxon>rosids</taxon>
        <taxon>Vitales</taxon>
        <taxon>Vitaceae</taxon>
        <taxon>Viteae</taxon>
        <taxon>Vitis</taxon>
    </lineage>
</organism>
<keyword evidence="5 9" id="KW-1133">Transmembrane helix</keyword>
<comment type="subcellular location">
    <subcellularLocation>
        <location evidence="8">Endomembrane system</location>
        <topology evidence="8">Single-pass membrane protein</topology>
    </subcellularLocation>
</comment>
<keyword evidence="3 9" id="KW-0812">Transmembrane</keyword>
<evidence type="ECO:0000256" key="9">
    <source>
        <dbReference type="SAM" id="Phobius"/>
    </source>
</evidence>
<feature type="domain" description="Quinate/shikimate 5-dehydrogenase/glutamyl-tRNA reductase" evidence="10">
    <location>
        <begin position="226"/>
        <end position="265"/>
    </location>
</feature>
<dbReference type="PANTHER" id="PTHR43120">
    <property type="entry name" value="GLUTAMYL-TRNA REDUCTASE 1, CHLOROPLASTIC"/>
    <property type="match status" value="1"/>
</dbReference>
<dbReference type="AlphaFoldDB" id="A5C5T6"/>
<name>A5C5T6_VITVI</name>
<evidence type="ECO:0000256" key="4">
    <source>
        <dbReference type="ARBA" id="ARBA00022927"/>
    </source>
</evidence>
<dbReference type="GO" id="GO:0012505">
    <property type="term" value="C:endomembrane system"/>
    <property type="evidence" value="ECO:0007669"/>
    <property type="project" value="UniProtKB-SubCell"/>
</dbReference>
<keyword evidence="2" id="KW-0813">Transport</keyword>
<evidence type="ECO:0000256" key="3">
    <source>
        <dbReference type="ARBA" id="ARBA00022692"/>
    </source>
</evidence>
<gene>
    <name evidence="11" type="ORF">VITISV_040118</name>
</gene>
<dbReference type="EMBL" id="AM483369">
    <property type="protein sequence ID" value="CAN70909.1"/>
    <property type="molecule type" value="Genomic_DNA"/>
</dbReference>
<evidence type="ECO:0000256" key="6">
    <source>
        <dbReference type="ARBA" id="ARBA00023010"/>
    </source>
</evidence>
<dbReference type="InterPro" id="IPR006151">
    <property type="entry name" value="Shikm_DH/Glu-tRNA_Rdtase"/>
</dbReference>
<evidence type="ECO:0000259" key="10">
    <source>
        <dbReference type="Pfam" id="PF01488"/>
    </source>
</evidence>
<keyword evidence="7 9" id="KW-0472">Membrane</keyword>
<comment type="similarity">
    <text evidence="1">Belongs to the SEC61-beta family.</text>
</comment>